<dbReference type="GeneID" id="101385421"/>
<dbReference type="PROSITE" id="PS51419">
    <property type="entry name" value="RAB"/>
    <property type="match status" value="1"/>
</dbReference>
<dbReference type="FunFam" id="2.30.29.30:FF:000219">
    <property type="entry name" value="Arf-GAP with GTPase, ANK repeat and PH domain-containing protein 3"/>
    <property type="match status" value="1"/>
</dbReference>
<dbReference type="Gene3D" id="2.30.29.30">
    <property type="entry name" value="Pleckstrin-homology domain (PH domain)/Phosphotyrosine-binding domain (PTB)"/>
    <property type="match status" value="1"/>
</dbReference>
<dbReference type="Pfam" id="PF00169">
    <property type="entry name" value="PH"/>
    <property type="match status" value="1"/>
</dbReference>
<evidence type="ECO:0000256" key="4">
    <source>
        <dbReference type="ARBA" id="ARBA00022741"/>
    </source>
</evidence>
<dbReference type="Pfam" id="PF12796">
    <property type="entry name" value="Ank_2"/>
    <property type="match status" value="1"/>
</dbReference>
<keyword evidence="4" id="KW-0547">Nucleotide-binding</keyword>
<proteinExistence type="inferred from homology"/>
<dbReference type="PRINTS" id="PR00405">
    <property type="entry name" value="REVINTRACTNG"/>
</dbReference>
<dbReference type="Pfam" id="PF01412">
    <property type="entry name" value="ArfGap"/>
    <property type="match status" value="1"/>
</dbReference>
<dbReference type="Gene3D" id="1.10.220.150">
    <property type="entry name" value="Arf GTPase activating protein"/>
    <property type="match status" value="1"/>
</dbReference>
<feature type="region of interest" description="Disordered" evidence="10">
    <location>
        <begin position="238"/>
        <end position="258"/>
    </location>
</feature>
<dbReference type="InterPro" id="IPR001164">
    <property type="entry name" value="ArfGAP_dom"/>
</dbReference>
<dbReference type="PROSITE" id="PS50088">
    <property type="entry name" value="ANK_REPEAT"/>
    <property type="match status" value="1"/>
</dbReference>
<evidence type="ECO:0000256" key="1">
    <source>
        <dbReference type="ARBA" id="ARBA00005430"/>
    </source>
</evidence>
<dbReference type="FunFam" id="1.10.220.150:FF:000001">
    <property type="entry name" value="Arf-GAP with GTPase, ANK repeat and PH domain-containing protein 1"/>
    <property type="match status" value="1"/>
</dbReference>
<dbReference type="InterPro" id="IPR011993">
    <property type="entry name" value="PH-like_dom_sf"/>
</dbReference>
<evidence type="ECO:0000256" key="8">
    <source>
        <dbReference type="PROSITE-ProRule" id="PRU00023"/>
    </source>
</evidence>
<dbReference type="GO" id="GO:0003924">
    <property type="term" value="F:GTPase activity"/>
    <property type="evidence" value="ECO:0007669"/>
    <property type="project" value="InterPro"/>
</dbReference>
<dbReference type="InterPro" id="IPR036770">
    <property type="entry name" value="Ankyrin_rpt-contain_sf"/>
</dbReference>
<dbReference type="KEGG" id="oro:101385421"/>
<evidence type="ECO:0000259" key="11">
    <source>
        <dbReference type="PROSITE" id="PS50003"/>
    </source>
</evidence>
<dbReference type="PROSITE" id="PS50115">
    <property type="entry name" value="ARFGAP"/>
    <property type="match status" value="1"/>
</dbReference>
<dbReference type="Gene3D" id="1.25.40.20">
    <property type="entry name" value="Ankyrin repeat-containing domain"/>
    <property type="match status" value="1"/>
</dbReference>
<dbReference type="InterPro" id="IPR051282">
    <property type="entry name" value="Arf-GAP_GTPase_ANK_PH"/>
</dbReference>
<dbReference type="CDD" id="cd01250">
    <property type="entry name" value="PH_AGAP"/>
    <property type="match status" value="1"/>
</dbReference>
<dbReference type="InterPro" id="IPR001849">
    <property type="entry name" value="PH_domain"/>
</dbReference>
<dbReference type="InterPro" id="IPR001806">
    <property type="entry name" value="Small_GTPase"/>
</dbReference>
<dbReference type="SMART" id="SM00105">
    <property type="entry name" value="ArfGap"/>
    <property type="match status" value="1"/>
</dbReference>
<accession>A0A2U3WJ72</accession>
<evidence type="ECO:0000256" key="10">
    <source>
        <dbReference type="SAM" id="MobiDB-lite"/>
    </source>
</evidence>
<dbReference type="GO" id="GO:0005525">
    <property type="term" value="F:GTP binding"/>
    <property type="evidence" value="ECO:0007669"/>
    <property type="project" value="InterPro"/>
</dbReference>
<dbReference type="InterPro" id="IPR027417">
    <property type="entry name" value="P-loop_NTPase"/>
</dbReference>
<dbReference type="PANTHER" id="PTHR45819">
    <property type="entry name" value="CENTAURIN-GAMMA-1A"/>
    <property type="match status" value="1"/>
</dbReference>
<evidence type="ECO:0000256" key="6">
    <source>
        <dbReference type="ARBA" id="ARBA00022833"/>
    </source>
</evidence>
<keyword evidence="2" id="KW-0343">GTPase activation</keyword>
<dbReference type="PROSITE" id="PS50003">
    <property type="entry name" value="PH_DOMAIN"/>
    <property type="match status" value="1"/>
</dbReference>
<dbReference type="Proteomes" id="UP000245340">
    <property type="component" value="Unplaced"/>
</dbReference>
<feature type="domain" description="PH" evidence="11">
    <location>
        <begin position="175"/>
        <end position="310"/>
    </location>
</feature>
<gene>
    <name evidence="14" type="primary">AGAP3</name>
</gene>
<feature type="region of interest" description="Disordered" evidence="10">
    <location>
        <begin position="559"/>
        <end position="580"/>
    </location>
</feature>
<dbReference type="PROSITE" id="PS51421">
    <property type="entry name" value="RAS"/>
    <property type="match status" value="1"/>
</dbReference>
<dbReference type="RefSeq" id="XP_004408875.1">
    <property type="nucleotide sequence ID" value="XM_004408818.2"/>
</dbReference>
<feature type="domain" description="Arf-GAP" evidence="12">
    <location>
        <begin position="331"/>
        <end position="451"/>
    </location>
</feature>
<dbReference type="PROSITE" id="PS50297">
    <property type="entry name" value="ANK_REP_REGION"/>
    <property type="match status" value="1"/>
</dbReference>
<reference evidence="14" key="1">
    <citation type="submission" date="2025-08" db="UniProtKB">
        <authorList>
            <consortium name="RefSeq"/>
        </authorList>
    </citation>
    <scope>IDENTIFICATION</scope>
</reference>
<evidence type="ECO:0000313" key="13">
    <source>
        <dbReference type="Proteomes" id="UP000245340"/>
    </source>
</evidence>
<dbReference type="AlphaFoldDB" id="A0A2U3WJ72"/>
<evidence type="ECO:0000259" key="12">
    <source>
        <dbReference type="PROSITE" id="PS50115"/>
    </source>
</evidence>
<dbReference type="FunFam" id="1.25.40.20:FF:000038">
    <property type="entry name" value="Arf-GAP with GTPase, ANK repeat and PH domain-containing protein 3"/>
    <property type="match status" value="1"/>
</dbReference>
<dbReference type="InterPro" id="IPR038508">
    <property type="entry name" value="ArfGAP_dom_sf"/>
</dbReference>
<dbReference type="OrthoDB" id="6136903at2759"/>
<sequence>MVLVGTQDAISAANPRVIDDSRARKLSTDLKRCTYYETCATYGLNVERVFQDVAQKVVALRKKQQLAIGPCKSLPNSPSHSAVSAASIPAVHINQATNGGSSAFSDYSSSVPSTPSVSQRELRIETVAASSTPTPVRKQSKRRSNIFTSRKGADLDREKKAADCKVDSIGSGRAIPIKQGILLKRSGKSLNKEWKKKYVTLCDNGLLTYHPSLHDYMQNIHGKEIDLLRTTVKVPGKRLPRATPATAPGTSPRANGLALERSNTQLGGGADAEESFEFVVVSLTGQTWHFEASTAEERELWVQSVQAQILASLQGCRSAKDKTRLGNQNAALAVQAVRTVRGNSFCIDCDAPNPDWASLNLGALMCIECSGTHRHLGAHLSRVRSLDLDDWPPELLAVMTAMGNALANSVWEGALDGYAKPGPDACREEKERWIRAKYEQKLFLAPLPSSDVPLGQQLLRAVVEDDLRLLVMLLAHGSKEEVNETYGDGDGRTALHLSSAMANVVFTQLLIWYGVDVRSRDARGLTPLAYARRAGSQECADILIQHGCPGEGCGLAPTPNREPANGTNASAELHRSPSLL</sequence>
<dbReference type="InterPro" id="IPR037278">
    <property type="entry name" value="ARFGAP/RecO"/>
</dbReference>
<dbReference type="InterPro" id="IPR002110">
    <property type="entry name" value="Ankyrin_rpt"/>
</dbReference>
<dbReference type="PANTHER" id="PTHR45819:SF2">
    <property type="entry name" value="ARF-GAP WITH GTPASE, ANK REPEAT AND PH DOMAIN-CONTAINING PROTEIN 3"/>
    <property type="match status" value="1"/>
</dbReference>
<evidence type="ECO:0000256" key="7">
    <source>
        <dbReference type="ARBA" id="ARBA00023043"/>
    </source>
</evidence>
<dbReference type="SUPFAM" id="SSF52540">
    <property type="entry name" value="P-loop containing nucleoside triphosphate hydrolases"/>
    <property type="match status" value="1"/>
</dbReference>
<dbReference type="GO" id="GO:0005096">
    <property type="term" value="F:GTPase activator activity"/>
    <property type="evidence" value="ECO:0007669"/>
    <property type="project" value="UniProtKB-KW"/>
</dbReference>
<feature type="region of interest" description="Disordered" evidence="10">
    <location>
        <begin position="129"/>
        <end position="153"/>
    </location>
</feature>
<keyword evidence="3" id="KW-0479">Metal-binding</keyword>
<evidence type="ECO:0000256" key="9">
    <source>
        <dbReference type="PROSITE-ProRule" id="PRU00288"/>
    </source>
</evidence>
<feature type="repeat" description="ANK" evidence="8">
    <location>
        <begin position="490"/>
        <end position="522"/>
    </location>
</feature>
<dbReference type="GO" id="GO:0008270">
    <property type="term" value="F:zinc ion binding"/>
    <property type="evidence" value="ECO:0007669"/>
    <property type="project" value="UniProtKB-KW"/>
</dbReference>
<dbReference type="SUPFAM" id="SSF50729">
    <property type="entry name" value="PH domain-like"/>
    <property type="match status" value="1"/>
</dbReference>
<organism evidence="13 14">
    <name type="scientific">Odobenus rosmarus divergens</name>
    <name type="common">Pacific walrus</name>
    <dbReference type="NCBI Taxonomy" id="9708"/>
    <lineage>
        <taxon>Eukaryota</taxon>
        <taxon>Metazoa</taxon>
        <taxon>Chordata</taxon>
        <taxon>Craniata</taxon>
        <taxon>Vertebrata</taxon>
        <taxon>Euteleostomi</taxon>
        <taxon>Mammalia</taxon>
        <taxon>Eutheria</taxon>
        <taxon>Laurasiatheria</taxon>
        <taxon>Carnivora</taxon>
        <taxon>Caniformia</taxon>
        <taxon>Pinnipedia</taxon>
        <taxon>Odobenidae</taxon>
        <taxon>Odobenus</taxon>
    </lineage>
</organism>
<evidence type="ECO:0000313" key="14">
    <source>
        <dbReference type="RefSeq" id="XP_004408875.1"/>
    </source>
</evidence>
<dbReference type="SMART" id="SM00233">
    <property type="entry name" value="PH"/>
    <property type="match status" value="1"/>
</dbReference>
<keyword evidence="5 9" id="KW-0863">Zinc-finger</keyword>
<keyword evidence="13" id="KW-1185">Reference proteome</keyword>
<evidence type="ECO:0000256" key="2">
    <source>
        <dbReference type="ARBA" id="ARBA00022468"/>
    </source>
</evidence>
<comment type="similarity">
    <text evidence="1">Belongs to the centaurin gamma-like family.</text>
</comment>
<keyword evidence="7 8" id="KW-0040">ANK repeat</keyword>
<dbReference type="SUPFAM" id="SSF48403">
    <property type="entry name" value="Ankyrin repeat"/>
    <property type="match status" value="1"/>
</dbReference>
<name>A0A2U3WJ72_ODORO</name>
<dbReference type="GO" id="GO:0005634">
    <property type="term" value="C:nucleus"/>
    <property type="evidence" value="ECO:0007669"/>
    <property type="project" value="TreeGrafter"/>
</dbReference>
<keyword evidence="6" id="KW-0862">Zinc</keyword>
<dbReference type="CDD" id="cd08855">
    <property type="entry name" value="ArfGap_AGAP3"/>
    <property type="match status" value="1"/>
</dbReference>
<dbReference type="Gene3D" id="3.40.50.300">
    <property type="entry name" value="P-loop containing nucleotide triphosphate hydrolases"/>
    <property type="match status" value="1"/>
</dbReference>
<protein>
    <submittedName>
        <fullName evidence="14">Arf-GAP with GTPase, ANK repeat and PH domain-containing protein 3 isoform X3</fullName>
    </submittedName>
</protein>
<dbReference type="CTD" id="116988"/>
<evidence type="ECO:0000256" key="3">
    <source>
        <dbReference type="ARBA" id="ARBA00022723"/>
    </source>
</evidence>
<evidence type="ECO:0000256" key="5">
    <source>
        <dbReference type="ARBA" id="ARBA00022771"/>
    </source>
</evidence>
<dbReference type="SUPFAM" id="SSF57863">
    <property type="entry name" value="ArfGap/RecO-like zinc finger"/>
    <property type="match status" value="1"/>
</dbReference>